<dbReference type="AlphaFoldDB" id="A0AAN6V9T3"/>
<keyword evidence="4" id="KW-1185">Reference proteome</keyword>
<dbReference type="EMBL" id="MU853557">
    <property type="protein sequence ID" value="KAK4147094.1"/>
    <property type="molecule type" value="Genomic_DNA"/>
</dbReference>
<keyword evidence="2" id="KW-0472">Membrane</keyword>
<feature type="compositionally biased region" description="Basic and acidic residues" evidence="1">
    <location>
        <begin position="158"/>
        <end position="184"/>
    </location>
</feature>
<reference evidence="3" key="2">
    <citation type="submission" date="2023-05" db="EMBL/GenBank/DDBJ databases">
        <authorList>
            <consortium name="Lawrence Berkeley National Laboratory"/>
            <person name="Steindorff A."/>
            <person name="Hensen N."/>
            <person name="Bonometti L."/>
            <person name="Westerberg I."/>
            <person name="Brannstrom I.O."/>
            <person name="Guillou S."/>
            <person name="Cros-Aarteil S."/>
            <person name="Calhoun S."/>
            <person name="Haridas S."/>
            <person name="Kuo A."/>
            <person name="Mondo S."/>
            <person name="Pangilinan J."/>
            <person name="Riley R."/>
            <person name="Labutti K."/>
            <person name="Andreopoulos B."/>
            <person name="Lipzen A."/>
            <person name="Chen C."/>
            <person name="Yanf M."/>
            <person name="Daum C."/>
            <person name="Ng V."/>
            <person name="Clum A."/>
            <person name="Ohm R."/>
            <person name="Martin F."/>
            <person name="Silar P."/>
            <person name="Natvig D."/>
            <person name="Lalanne C."/>
            <person name="Gautier V."/>
            <person name="Ament-Velasquez S.L."/>
            <person name="Kruys A."/>
            <person name="Hutchinson M.I."/>
            <person name="Powell A.J."/>
            <person name="Barry K."/>
            <person name="Miller A.N."/>
            <person name="Grigoriev I.V."/>
            <person name="Debuchy R."/>
            <person name="Gladieux P."/>
            <person name="Thoren M.H."/>
            <person name="Johannesson H."/>
        </authorList>
    </citation>
    <scope>NUCLEOTIDE SEQUENCE</scope>
    <source>
        <strain evidence="3">CBS 141.50</strain>
    </source>
</reference>
<name>A0AAN6V9T3_9PEZI</name>
<feature type="compositionally biased region" description="Basic and acidic residues" evidence="1">
    <location>
        <begin position="232"/>
        <end position="246"/>
    </location>
</feature>
<dbReference type="Proteomes" id="UP001302676">
    <property type="component" value="Unassembled WGS sequence"/>
</dbReference>
<reference evidence="3" key="1">
    <citation type="journal article" date="2023" name="Mol. Phylogenet. Evol.">
        <title>Genome-scale phylogeny and comparative genomics of the fungal order Sordariales.</title>
        <authorList>
            <person name="Hensen N."/>
            <person name="Bonometti L."/>
            <person name="Westerberg I."/>
            <person name="Brannstrom I.O."/>
            <person name="Guillou S."/>
            <person name="Cros-Aarteil S."/>
            <person name="Calhoun S."/>
            <person name="Haridas S."/>
            <person name="Kuo A."/>
            <person name="Mondo S."/>
            <person name="Pangilinan J."/>
            <person name="Riley R."/>
            <person name="LaButti K."/>
            <person name="Andreopoulos B."/>
            <person name="Lipzen A."/>
            <person name="Chen C."/>
            <person name="Yan M."/>
            <person name="Daum C."/>
            <person name="Ng V."/>
            <person name="Clum A."/>
            <person name="Steindorff A."/>
            <person name="Ohm R.A."/>
            <person name="Martin F."/>
            <person name="Silar P."/>
            <person name="Natvig D.O."/>
            <person name="Lalanne C."/>
            <person name="Gautier V."/>
            <person name="Ament-Velasquez S.L."/>
            <person name="Kruys A."/>
            <person name="Hutchinson M.I."/>
            <person name="Powell A.J."/>
            <person name="Barry K."/>
            <person name="Miller A.N."/>
            <person name="Grigoriev I.V."/>
            <person name="Debuchy R."/>
            <person name="Gladieux P."/>
            <person name="Hiltunen Thoren M."/>
            <person name="Johannesson H."/>
        </authorList>
    </citation>
    <scope>NUCLEOTIDE SEQUENCE</scope>
    <source>
        <strain evidence="3">CBS 141.50</strain>
    </source>
</reference>
<comment type="caution">
    <text evidence="3">The sequence shown here is derived from an EMBL/GenBank/DDBJ whole genome shotgun (WGS) entry which is preliminary data.</text>
</comment>
<protein>
    <submittedName>
        <fullName evidence="3">Exocyst complex component SEC3</fullName>
    </submittedName>
</protein>
<feature type="region of interest" description="Disordered" evidence="1">
    <location>
        <begin position="109"/>
        <end position="145"/>
    </location>
</feature>
<feature type="transmembrane region" description="Helical" evidence="2">
    <location>
        <begin position="27"/>
        <end position="48"/>
    </location>
</feature>
<proteinExistence type="predicted"/>
<feature type="region of interest" description="Disordered" evidence="1">
    <location>
        <begin position="227"/>
        <end position="246"/>
    </location>
</feature>
<dbReference type="RefSeq" id="XP_062640465.1">
    <property type="nucleotide sequence ID" value="XM_062779342.1"/>
</dbReference>
<feature type="region of interest" description="Disordered" evidence="1">
    <location>
        <begin position="1"/>
        <end position="25"/>
    </location>
</feature>
<evidence type="ECO:0000313" key="3">
    <source>
        <dbReference type="EMBL" id="KAK4147094.1"/>
    </source>
</evidence>
<sequence length="246" mass="26016">MSNTTPQPSQPSQPSPTSPSPPPEKPYATFFHAAAIASAILCPIALLLPTRSPRGSRAGRFKPTAQNLLLGGGAFWGFDRLAADYTGQSISSRSIERWGAVLGVSSSTSSSSAAAAADGDGKKNSAEAGAGSGGKSAGGGLFGHLPTERAERNRALMEAERKRRAEAEGREYKPRKGGSGEDGRGWWQRVWMGGEKDGWQEKRLEEERQALESGKGYGDLIVEQVKEVWNGEGKKGGEDKGGDGKK</sequence>
<feature type="region of interest" description="Disordered" evidence="1">
    <location>
        <begin position="158"/>
        <end position="187"/>
    </location>
</feature>
<feature type="compositionally biased region" description="Pro residues" evidence="1">
    <location>
        <begin position="8"/>
        <end position="25"/>
    </location>
</feature>
<accession>A0AAN6V9T3</accession>
<keyword evidence="2" id="KW-0812">Transmembrane</keyword>
<gene>
    <name evidence="3" type="ORF">C8A04DRAFT_24888</name>
</gene>
<dbReference type="GeneID" id="87815955"/>
<organism evidence="3 4">
    <name type="scientific">Dichotomopilus funicola</name>
    <dbReference type="NCBI Taxonomy" id="1934379"/>
    <lineage>
        <taxon>Eukaryota</taxon>
        <taxon>Fungi</taxon>
        <taxon>Dikarya</taxon>
        <taxon>Ascomycota</taxon>
        <taxon>Pezizomycotina</taxon>
        <taxon>Sordariomycetes</taxon>
        <taxon>Sordariomycetidae</taxon>
        <taxon>Sordariales</taxon>
        <taxon>Chaetomiaceae</taxon>
        <taxon>Dichotomopilus</taxon>
    </lineage>
</organism>
<keyword evidence="2" id="KW-1133">Transmembrane helix</keyword>
<evidence type="ECO:0000313" key="4">
    <source>
        <dbReference type="Proteomes" id="UP001302676"/>
    </source>
</evidence>
<evidence type="ECO:0000256" key="2">
    <source>
        <dbReference type="SAM" id="Phobius"/>
    </source>
</evidence>
<feature type="compositionally biased region" description="Gly residues" evidence="1">
    <location>
        <begin position="130"/>
        <end position="142"/>
    </location>
</feature>
<evidence type="ECO:0000256" key="1">
    <source>
        <dbReference type="SAM" id="MobiDB-lite"/>
    </source>
</evidence>